<name>A0A066WHV7_TILAU</name>
<sequence length="79" mass="8827">MCTSSSCCLLRALDLATSHPFRNKLHNGWSQHHSTPHRRAGASFRGACRLGEIATVPLSQSKAPRRVPKGRDHTRRLKL</sequence>
<feature type="region of interest" description="Disordered" evidence="1">
    <location>
        <begin position="59"/>
        <end position="79"/>
    </location>
</feature>
<accession>A0A066WHV7</accession>
<dbReference type="RefSeq" id="XP_013246364.1">
    <property type="nucleotide sequence ID" value="XM_013390910.1"/>
</dbReference>
<organism evidence="2 3">
    <name type="scientific">Tilletiaria anomala (strain ATCC 24038 / CBS 436.72 / UBC 951)</name>
    <dbReference type="NCBI Taxonomy" id="1037660"/>
    <lineage>
        <taxon>Eukaryota</taxon>
        <taxon>Fungi</taxon>
        <taxon>Dikarya</taxon>
        <taxon>Basidiomycota</taxon>
        <taxon>Ustilaginomycotina</taxon>
        <taxon>Exobasidiomycetes</taxon>
        <taxon>Georgefischeriales</taxon>
        <taxon>Tilletiariaceae</taxon>
        <taxon>Tilletiaria</taxon>
    </lineage>
</organism>
<reference evidence="2 3" key="1">
    <citation type="submission" date="2014-05" db="EMBL/GenBank/DDBJ databases">
        <title>Draft genome sequence of a rare smut relative, Tilletiaria anomala UBC 951.</title>
        <authorList>
            <consortium name="DOE Joint Genome Institute"/>
            <person name="Toome M."/>
            <person name="Kuo A."/>
            <person name="Henrissat B."/>
            <person name="Lipzen A."/>
            <person name="Tritt A."/>
            <person name="Yoshinaga Y."/>
            <person name="Zane M."/>
            <person name="Barry K."/>
            <person name="Grigoriev I.V."/>
            <person name="Spatafora J.W."/>
            <person name="Aimea M.C."/>
        </authorList>
    </citation>
    <scope>NUCLEOTIDE SEQUENCE [LARGE SCALE GENOMIC DNA]</scope>
    <source>
        <strain evidence="2 3">UBC 951</strain>
    </source>
</reference>
<evidence type="ECO:0000313" key="3">
    <source>
        <dbReference type="Proteomes" id="UP000027361"/>
    </source>
</evidence>
<proteinExistence type="predicted"/>
<evidence type="ECO:0000256" key="1">
    <source>
        <dbReference type="SAM" id="MobiDB-lite"/>
    </source>
</evidence>
<dbReference type="Proteomes" id="UP000027361">
    <property type="component" value="Unassembled WGS sequence"/>
</dbReference>
<evidence type="ECO:0000313" key="2">
    <source>
        <dbReference type="EMBL" id="KDN53602.1"/>
    </source>
</evidence>
<dbReference type="HOGENOM" id="CLU_2607694_0_0_1"/>
<dbReference type="AlphaFoldDB" id="A0A066WHV7"/>
<dbReference type="GeneID" id="25267374"/>
<feature type="compositionally biased region" description="Basic residues" evidence="1">
    <location>
        <begin position="63"/>
        <end position="79"/>
    </location>
</feature>
<gene>
    <name evidence="2" type="ORF">K437DRAFT_3220</name>
</gene>
<comment type="caution">
    <text evidence="2">The sequence shown here is derived from an EMBL/GenBank/DDBJ whole genome shotgun (WGS) entry which is preliminary data.</text>
</comment>
<dbReference type="EMBL" id="JMSN01000001">
    <property type="protein sequence ID" value="KDN53602.1"/>
    <property type="molecule type" value="Genomic_DNA"/>
</dbReference>
<dbReference type="InParanoid" id="A0A066WHV7"/>
<protein>
    <submittedName>
        <fullName evidence="2">Uncharacterized protein</fullName>
    </submittedName>
</protein>
<keyword evidence="3" id="KW-1185">Reference proteome</keyword>